<accession>A0AA40K3J1</accession>
<feature type="coiled-coil region" evidence="1">
    <location>
        <begin position="27"/>
        <end position="79"/>
    </location>
</feature>
<feature type="region of interest" description="Disordered" evidence="2">
    <location>
        <begin position="208"/>
        <end position="228"/>
    </location>
</feature>
<organism evidence="4 5">
    <name type="scientific">Apiosordaria backusii</name>
    <dbReference type="NCBI Taxonomy" id="314023"/>
    <lineage>
        <taxon>Eukaryota</taxon>
        <taxon>Fungi</taxon>
        <taxon>Dikarya</taxon>
        <taxon>Ascomycota</taxon>
        <taxon>Pezizomycotina</taxon>
        <taxon>Sordariomycetes</taxon>
        <taxon>Sordariomycetidae</taxon>
        <taxon>Sordariales</taxon>
        <taxon>Lasiosphaeriaceae</taxon>
        <taxon>Apiosordaria</taxon>
    </lineage>
</organism>
<sequence>MSTSKRDIFAGTKWQSMDDYRPPQIVAVALEDELLRSKTRYDNLMDEYMRRIQQEEEKLRAAKSELQSVQKERDELVVKLTTVNEMLSTAHGERDEYHKRGRNLLVNHNALKQKFLSSQESVKKLQERLGVAMTQLRNRSVPSPLPDRPADHVNNHHHGGPLYTGFGDDVSWADHGDGSTTAHTSVNSMRIPGVTHHKKCGIRQPTITEDTHRSPAPAANDAAQQSTDGNRQTTNLILLLFAAVIGSAVLLIIKRN</sequence>
<keyword evidence="3" id="KW-0812">Transmembrane</keyword>
<evidence type="ECO:0000256" key="1">
    <source>
        <dbReference type="SAM" id="Coils"/>
    </source>
</evidence>
<reference evidence="4" key="1">
    <citation type="submission" date="2023-06" db="EMBL/GenBank/DDBJ databases">
        <title>Genome-scale phylogeny and comparative genomics of the fungal order Sordariales.</title>
        <authorList>
            <consortium name="Lawrence Berkeley National Laboratory"/>
            <person name="Hensen N."/>
            <person name="Bonometti L."/>
            <person name="Westerberg I."/>
            <person name="Brannstrom I.O."/>
            <person name="Guillou S."/>
            <person name="Cros-Aarteil S."/>
            <person name="Calhoun S."/>
            <person name="Haridas S."/>
            <person name="Kuo A."/>
            <person name="Mondo S."/>
            <person name="Pangilinan J."/>
            <person name="Riley R."/>
            <person name="Labutti K."/>
            <person name="Andreopoulos B."/>
            <person name="Lipzen A."/>
            <person name="Chen C."/>
            <person name="Yanf M."/>
            <person name="Daum C."/>
            <person name="Ng V."/>
            <person name="Clum A."/>
            <person name="Steindorff A."/>
            <person name="Ohm R."/>
            <person name="Martin F."/>
            <person name="Silar P."/>
            <person name="Natvig D."/>
            <person name="Lalanne C."/>
            <person name="Gautier V."/>
            <person name="Ament-Velasquez S.L."/>
            <person name="Kruys A."/>
            <person name="Hutchinson M.I."/>
            <person name="Powell A.J."/>
            <person name="Barry K."/>
            <person name="Miller A.N."/>
            <person name="Grigoriev I.V."/>
            <person name="Debuchy R."/>
            <person name="Gladieux P."/>
            <person name="Thoren M.H."/>
            <person name="Johannesson H."/>
        </authorList>
    </citation>
    <scope>NUCLEOTIDE SEQUENCE</scope>
    <source>
        <strain evidence="4">CBS 540.89</strain>
    </source>
</reference>
<evidence type="ECO:0000256" key="3">
    <source>
        <dbReference type="SAM" id="Phobius"/>
    </source>
</evidence>
<keyword evidence="3" id="KW-0472">Membrane</keyword>
<protein>
    <submittedName>
        <fullName evidence="4">Uncharacterized protein</fullName>
    </submittedName>
</protein>
<name>A0AA40K3J1_9PEZI</name>
<dbReference type="AlphaFoldDB" id="A0AA40K3J1"/>
<comment type="caution">
    <text evidence="4">The sequence shown here is derived from an EMBL/GenBank/DDBJ whole genome shotgun (WGS) entry which is preliminary data.</text>
</comment>
<evidence type="ECO:0000313" key="5">
    <source>
        <dbReference type="Proteomes" id="UP001172159"/>
    </source>
</evidence>
<evidence type="ECO:0000313" key="4">
    <source>
        <dbReference type="EMBL" id="KAK0744362.1"/>
    </source>
</evidence>
<dbReference type="SUPFAM" id="SSF144284">
    <property type="entry name" value="Sec2 N-terminal region"/>
    <property type="match status" value="1"/>
</dbReference>
<feature type="transmembrane region" description="Helical" evidence="3">
    <location>
        <begin position="236"/>
        <end position="253"/>
    </location>
</feature>
<proteinExistence type="predicted"/>
<evidence type="ECO:0000256" key="2">
    <source>
        <dbReference type="SAM" id="MobiDB-lite"/>
    </source>
</evidence>
<keyword evidence="3" id="KW-1133">Transmembrane helix</keyword>
<keyword evidence="1" id="KW-0175">Coiled coil</keyword>
<feature type="region of interest" description="Disordered" evidence="2">
    <location>
        <begin position="139"/>
        <end position="159"/>
    </location>
</feature>
<dbReference type="EMBL" id="JAUKTV010000002">
    <property type="protein sequence ID" value="KAK0744362.1"/>
    <property type="molecule type" value="Genomic_DNA"/>
</dbReference>
<keyword evidence="5" id="KW-1185">Reference proteome</keyword>
<gene>
    <name evidence="4" type="ORF">B0T21DRAFT_357701</name>
</gene>
<dbReference type="Proteomes" id="UP001172159">
    <property type="component" value="Unassembled WGS sequence"/>
</dbReference>